<protein>
    <submittedName>
        <fullName evidence="2">Toprim domain-containing protein</fullName>
    </submittedName>
</protein>
<dbReference type="Gene3D" id="3.40.1360.10">
    <property type="match status" value="1"/>
</dbReference>
<dbReference type="CDD" id="cd01029">
    <property type="entry name" value="TOPRIM_primases"/>
    <property type="match status" value="1"/>
</dbReference>
<evidence type="ECO:0000313" key="2">
    <source>
        <dbReference type="EMBL" id="MBT1705867.1"/>
    </source>
</evidence>
<dbReference type="RefSeq" id="WP_254156151.1">
    <property type="nucleotide sequence ID" value="NZ_JAHESD010000071.1"/>
</dbReference>
<proteinExistence type="predicted"/>
<dbReference type="InterPro" id="IPR034154">
    <property type="entry name" value="TOPRIM_DnaG/twinkle"/>
</dbReference>
<dbReference type="InterPro" id="IPR036977">
    <property type="entry name" value="DNA_primase_Znf_CHC2"/>
</dbReference>
<dbReference type="Pfam" id="PF13155">
    <property type="entry name" value="Toprim_2"/>
    <property type="match status" value="1"/>
</dbReference>
<keyword evidence="3" id="KW-1185">Reference proteome</keyword>
<feature type="domain" description="Zinc finger CHC2-type" evidence="1">
    <location>
        <begin position="26"/>
        <end position="87"/>
    </location>
</feature>
<organism evidence="2 3">
    <name type="scientific">Chryseosolibacter indicus</name>
    <dbReference type="NCBI Taxonomy" id="2782351"/>
    <lineage>
        <taxon>Bacteria</taxon>
        <taxon>Pseudomonadati</taxon>
        <taxon>Bacteroidota</taxon>
        <taxon>Cytophagia</taxon>
        <taxon>Cytophagales</taxon>
        <taxon>Chryseotaleaceae</taxon>
        <taxon>Chryseosolibacter</taxon>
    </lineage>
</organism>
<evidence type="ECO:0000259" key="1">
    <source>
        <dbReference type="Pfam" id="PF01807"/>
    </source>
</evidence>
<gene>
    <name evidence="2" type="ORF">KK060_21430</name>
</gene>
<dbReference type="Gene3D" id="3.90.580.10">
    <property type="entry name" value="Zinc finger, CHC2-type domain"/>
    <property type="match status" value="1"/>
</dbReference>
<comment type="caution">
    <text evidence="2">The sequence shown here is derived from an EMBL/GenBank/DDBJ whole genome shotgun (WGS) entry which is preliminary data.</text>
</comment>
<reference evidence="2 3" key="1">
    <citation type="submission" date="2021-05" db="EMBL/GenBank/DDBJ databases">
        <title>A Polyphasic approach of four new species of the genus Ohtaekwangia: Ohtaekwangia histidinii sp. nov., Ohtaekwangia cretensis sp. nov., Ohtaekwangia indiensis sp. nov., Ohtaekwangia reichenbachii sp. nov. from diverse environment.</title>
        <authorList>
            <person name="Octaviana S."/>
        </authorList>
    </citation>
    <scope>NUCLEOTIDE SEQUENCE [LARGE SCALE GENOMIC DNA]</scope>
    <source>
        <strain evidence="2 3">PWU20</strain>
    </source>
</reference>
<name>A0ABS5VWR5_9BACT</name>
<dbReference type="EMBL" id="JAHESD010000071">
    <property type="protein sequence ID" value="MBT1705867.1"/>
    <property type="molecule type" value="Genomic_DNA"/>
</dbReference>
<dbReference type="Pfam" id="PF01807">
    <property type="entry name" value="Zn_ribbon_DnaG"/>
    <property type="match status" value="1"/>
</dbReference>
<sequence>MVLSFSDAKKISIIEYLSKLGFEPTKIRGNDYWYCSPLRHERDASFKVNNKLNVWYDHGSGEGGTLLDLGMKLHGCTLSEFVERLGNENFSFHQVSRIRVDSGPEIKIEILSAKPIGDLALIQYLEGRKIDPDIAKRFCKEVQFKIKDRDYKAIGFPNRSGGYELRNSWFKGSSSPKDLTAIQHAGGKSICVTEGFFDFLSLHQLQDKEIVNLVRRSDFLVLNSIAFVQKSLPIISSYNSRELFLDNDQAAKKAKTSISESGLTINDRSSLYASFKDLNEFLTNGSSNNFQVSKSRGLRP</sequence>
<dbReference type="SUPFAM" id="SSF57783">
    <property type="entry name" value="Zinc beta-ribbon"/>
    <property type="match status" value="1"/>
</dbReference>
<dbReference type="InterPro" id="IPR002694">
    <property type="entry name" value="Znf_CHC2"/>
</dbReference>
<dbReference type="SUPFAM" id="SSF56731">
    <property type="entry name" value="DNA primase core"/>
    <property type="match status" value="1"/>
</dbReference>
<evidence type="ECO:0000313" key="3">
    <source>
        <dbReference type="Proteomes" id="UP000772618"/>
    </source>
</evidence>
<dbReference type="Proteomes" id="UP000772618">
    <property type="component" value="Unassembled WGS sequence"/>
</dbReference>
<accession>A0ABS5VWR5</accession>